<feature type="binding site" evidence="18">
    <location>
        <position position="376"/>
    </location>
    <ligand>
        <name>UDP-N-acetyl-alpha-D-glucosamine</name>
        <dbReference type="ChEBI" id="CHEBI:57705"/>
    </ligand>
</feature>
<dbReference type="GO" id="GO:0019134">
    <property type="term" value="F:glucosamine-1-phosphate N-acetyltransferase activity"/>
    <property type="evidence" value="ECO:0007669"/>
    <property type="project" value="UniProtKB-UniRule"/>
</dbReference>
<dbReference type="PANTHER" id="PTHR43584:SF3">
    <property type="entry name" value="BIFUNCTIONAL PROTEIN GLMU"/>
    <property type="match status" value="1"/>
</dbReference>
<dbReference type="GO" id="GO:0009245">
    <property type="term" value="P:lipid A biosynthetic process"/>
    <property type="evidence" value="ECO:0007669"/>
    <property type="project" value="UniProtKB-UniRule"/>
</dbReference>
<dbReference type="GO" id="GO:0000287">
    <property type="term" value="F:magnesium ion binding"/>
    <property type="evidence" value="ECO:0007669"/>
    <property type="project" value="UniProtKB-UniRule"/>
</dbReference>
<feature type="binding site" evidence="18">
    <location>
        <position position="332"/>
    </location>
    <ligand>
        <name>UDP-N-acetyl-alpha-D-glucosamine</name>
        <dbReference type="ChEBI" id="CHEBI:57705"/>
    </ligand>
</feature>
<dbReference type="Gene3D" id="2.160.10.10">
    <property type="entry name" value="Hexapeptide repeat proteins"/>
    <property type="match status" value="1"/>
</dbReference>
<evidence type="ECO:0000256" key="4">
    <source>
        <dbReference type="ARBA" id="ARBA00022490"/>
    </source>
</evidence>
<sequence>MSLKVVILAAGKGTRMRSNLPKVLQPLAQKPLLGHVVATADRLDCQDIVTVIGHGAELVAERIRHPNMTFAMQEEQLGTGHAVQQAVPHFSDEDTVLILYGDVPLTRAETLQDLLSLIDDQHPLALLTINLDDATGYGRIVRDPHHAVQAIVEEKDASPAEKMIREVNTGILAASGIYLKQWLARLSNDNAQGEYYLTDIIAMCVADGFEVHTTQPQSEIEVLGVNNKLQLQSLERRYQQALAEDLMVQGVTLIDASRIDVRGQLDVGQDVQIDVNVVFEGQVTLGNNVVIEANCVIKDAVIADNTVIHTFSHIESARIGQACQIGPYARLRPGTELAEGVKIGNFVETKKAQIGQGSKVNHLSYVGDTVMGQDVNIGAGTITCNYDGVNKHQTVIGDRVFVGSDTQLVAPVTVHDGATIGAGSTITKDAPAETLTLSRSKQISFKDWQRPVKK</sequence>
<feature type="binding site" evidence="18">
    <location>
        <position position="365"/>
    </location>
    <ligand>
        <name>UDP-N-acetyl-alpha-D-glucosamine</name>
        <dbReference type="ChEBI" id="CHEBI:57705"/>
    </ligand>
</feature>
<evidence type="ECO:0000256" key="10">
    <source>
        <dbReference type="ARBA" id="ARBA00022960"/>
    </source>
</evidence>
<protein>
    <recommendedName>
        <fullName evidence="18">Bifunctional protein GlmU</fullName>
    </recommendedName>
    <domain>
        <recommendedName>
            <fullName evidence="18">UDP-N-acetylglucosamine pyrophosphorylase</fullName>
            <ecNumber evidence="18">2.7.7.23</ecNumber>
        </recommendedName>
        <alternativeName>
            <fullName evidence="18">N-acetylglucosamine-1-phosphate uridyltransferase</fullName>
        </alternativeName>
    </domain>
    <domain>
        <recommendedName>
            <fullName evidence="18">Glucosamine-1-phosphate N-acetyltransferase</fullName>
            <ecNumber evidence="18">2.3.1.157</ecNumber>
        </recommendedName>
    </domain>
</protein>
<dbReference type="Pfam" id="PF00132">
    <property type="entry name" value="Hexapep"/>
    <property type="match status" value="1"/>
</dbReference>
<dbReference type="InterPro" id="IPR029044">
    <property type="entry name" value="Nucleotide-diphossugar_trans"/>
</dbReference>
<comment type="subcellular location">
    <subcellularLocation>
        <location evidence="1 18">Cytoplasm</location>
    </subcellularLocation>
</comment>
<dbReference type="KEGG" id="htr:EPV75_11915"/>
<feature type="domain" description="MobA-like NTP transferase" evidence="19">
    <location>
        <begin position="5"/>
        <end position="122"/>
    </location>
</feature>
<feature type="region of interest" description="Linker" evidence="18">
    <location>
        <begin position="229"/>
        <end position="249"/>
    </location>
</feature>
<dbReference type="UniPathway" id="UPA00973"/>
<dbReference type="Proteomes" id="UP000285478">
    <property type="component" value="Chromosome"/>
</dbReference>
<dbReference type="EMBL" id="CP035033">
    <property type="protein sequence ID" value="QAB16314.1"/>
    <property type="molecule type" value="Genomic_DNA"/>
</dbReference>
<dbReference type="Gene3D" id="3.90.550.10">
    <property type="entry name" value="Spore Coat Polysaccharide Biosynthesis Protein SpsA, Chain A"/>
    <property type="match status" value="1"/>
</dbReference>
<dbReference type="PANTHER" id="PTHR43584">
    <property type="entry name" value="NUCLEOTIDYL TRANSFERASE"/>
    <property type="match status" value="1"/>
</dbReference>
<comment type="catalytic activity">
    <reaction evidence="16 18">
        <text>N-acetyl-alpha-D-glucosamine 1-phosphate + UTP + H(+) = UDP-N-acetyl-alpha-D-glucosamine + diphosphate</text>
        <dbReference type="Rhea" id="RHEA:13509"/>
        <dbReference type="ChEBI" id="CHEBI:15378"/>
        <dbReference type="ChEBI" id="CHEBI:33019"/>
        <dbReference type="ChEBI" id="CHEBI:46398"/>
        <dbReference type="ChEBI" id="CHEBI:57705"/>
        <dbReference type="ChEBI" id="CHEBI:57776"/>
        <dbReference type="EC" id="2.7.7.23"/>
    </reaction>
</comment>
<keyword evidence="5 18" id="KW-0808">Transferase</keyword>
<keyword evidence="12 18" id="KW-0511">Multifunctional enzyme</keyword>
<dbReference type="CDD" id="cd02540">
    <property type="entry name" value="GT2_GlmU_N_bac"/>
    <property type="match status" value="1"/>
</dbReference>
<dbReference type="NCBIfam" id="TIGR01173">
    <property type="entry name" value="glmU"/>
    <property type="match status" value="1"/>
</dbReference>
<accession>A0A410H5V2</accession>
<gene>
    <name evidence="18 21" type="primary">glmU</name>
    <name evidence="21" type="ORF">EPV75_11915</name>
</gene>
<feature type="binding site" evidence="18">
    <location>
        <position position="22"/>
    </location>
    <ligand>
        <name>UDP-N-acetyl-alpha-D-glucosamine</name>
        <dbReference type="ChEBI" id="CHEBI:57705"/>
    </ligand>
</feature>
<dbReference type="GO" id="GO:0016020">
    <property type="term" value="C:membrane"/>
    <property type="evidence" value="ECO:0007669"/>
    <property type="project" value="GOC"/>
</dbReference>
<keyword evidence="10 18" id="KW-0133">Cell shape</keyword>
<feature type="binding site" evidence="18">
    <location>
        <position position="138"/>
    </location>
    <ligand>
        <name>UDP-N-acetyl-alpha-D-glucosamine</name>
        <dbReference type="ChEBI" id="CHEBI:57705"/>
    </ligand>
</feature>
<dbReference type="InterPro" id="IPR011004">
    <property type="entry name" value="Trimer_LpxA-like_sf"/>
</dbReference>
<keyword evidence="22" id="KW-1185">Reference proteome</keyword>
<dbReference type="AlphaFoldDB" id="A0A410H5V2"/>
<dbReference type="Pfam" id="PF12804">
    <property type="entry name" value="NTP_transf_3"/>
    <property type="match status" value="1"/>
</dbReference>
<comment type="cofactor">
    <cofactor evidence="18">
        <name>Mg(2+)</name>
        <dbReference type="ChEBI" id="CHEBI:18420"/>
    </cofactor>
    <text evidence="18">Binds 1 Mg(2+) ion per subunit.</text>
</comment>
<name>A0A410H5V2_9GAMM</name>
<dbReference type="EC" id="2.7.7.23" evidence="18"/>
<evidence type="ECO:0000256" key="1">
    <source>
        <dbReference type="ARBA" id="ARBA00004496"/>
    </source>
</evidence>
<reference evidence="21 22" key="1">
    <citation type="journal article" date="2018" name="Environ. Microbiol.">
        <title>Genomes of ubiquitous marine and hypersaline Hydrogenovibrio, Thiomicrorhabdus and Thiomicrospira spp. encode a diversity of mechanisms to sustain chemolithoautotrophy in heterogeneous environments.</title>
        <authorList>
            <person name="Scott K.M."/>
            <person name="Williams J."/>
            <person name="Porter C.M.B."/>
            <person name="Russel S."/>
            <person name="Harmer T.L."/>
            <person name="Paul J.H."/>
            <person name="Antonen K.M."/>
            <person name="Bridges M.K."/>
            <person name="Camper G.J."/>
            <person name="Campla C.K."/>
            <person name="Casella L.G."/>
            <person name="Chase E."/>
            <person name="Conrad J.W."/>
            <person name="Cruz M.C."/>
            <person name="Dunlap D.S."/>
            <person name="Duran L."/>
            <person name="Fahsbender E.M."/>
            <person name="Goldsmith D.B."/>
            <person name="Keeley R.F."/>
            <person name="Kondoff M.R."/>
            <person name="Kussy B.I."/>
            <person name="Lane M.K."/>
            <person name="Lawler S."/>
            <person name="Leigh B.A."/>
            <person name="Lewis C."/>
            <person name="Lostal L.M."/>
            <person name="Marking D."/>
            <person name="Mancera P.A."/>
            <person name="McClenthan E.C."/>
            <person name="McIntyre E.A."/>
            <person name="Mine J.A."/>
            <person name="Modi S."/>
            <person name="Moore B.D."/>
            <person name="Morgan W.A."/>
            <person name="Nelson K.M."/>
            <person name="Nguyen K.N."/>
            <person name="Ogburn N."/>
            <person name="Parrino D.G."/>
            <person name="Pedapudi A.D."/>
            <person name="Pelham R.P."/>
            <person name="Preece A.M."/>
            <person name="Rampersad E.A."/>
            <person name="Richardson J.C."/>
            <person name="Rodgers C.M."/>
            <person name="Schaffer B.L."/>
            <person name="Sheridan N.E."/>
            <person name="Solone M.R."/>
            <person name="Staley Z.R."/>
            <person name="Tabuchi M."/>
            <person name="Waide R.J."/>
            <person name="Wanjugi P.W."/>
            <person name="Young S."/>
            <person name="Clum A."/>
            <person name="Daum C."/>
            <person name="Huntemann M."/>
            <person name="Ivanova N."/>
            <person name="Kyrpides N."/>
            <person name="Mikhailova N."/>
            <person name="Palaniappan K."/>
            <person name="Pillay M."/>
            <person name="Reddy T.B.K."/>
            <person name="Shapiro N."/>
            <person name="Stamatis D."/>
            <person name="Varghese N."/>
            <person name="Woyke T."/>
            <person name="Boden R."/>
            <person name="Freyermuth S.K."/>
            <person name="Kerfeld C.A."/>
        </authorList>
    </citation>
    <scope>NUCLEOTIDE SEQUENCE [LARGE SCALE GENOMIC DNA]</scope>
    <source>
        <strain evidence="21 22">JR-2</strain>
    </source>
</reference>
<dbReference type="GO" id="GO:0005737">
    <property type="term" value="C:cytoplasm"/>
    <property type="evidence" value="ECO:0007669"/>
    <property type="project" value="UniProtKB-SubCell"/>
</dbReference>
<comment type="similarity">
    <text evidence="3 18">In the N-terminal section; belongs to the N-acetylglucosamine-1-phosphate uridyltransferase family.</text>
</comment>
<feature type="binding site" evidence="18">
    <location>
        <begin position="78"/>
        <end position="79"/>
    </location>
    <ligand>
        <name>UDP-N-acetyl-alpha-D-glucosamine</name>
        <dbReference type="ChEBI" id="CHEBI:57705"/>
    </ligand>
</feature>
<organism evidence="21 22">
    <name type="scientific">Hydrogenovibrio thermophilus</name>
    <dbReference type="NCBI Taxonomy" id="265883"/>
    <lineage>
        <taxon>Bacteria</taxon>
        <taxon>Pseudomonadati</taxon>
        <taxon>Pseudomonadota</taxon>
        <taxon>Gammaproteobacteria</taxon>
        <taxon>Thiotrichales</taxon>
        <taxon>Piscirickettsiaceae</taxon>
        <taxon>Hydrogenovibrio</taxon>
    </lineage>
</organism>
<feature type="region of interest" description="N-acetyltransferase" evidence="18">
    <location>
        <begin position="250"/>
        <end position="454"/>
    </location>
</feature>
<comment type="pathway">
    <text evidence="18">Bacterial outer membrane biogenesis; LPS lipid A biosynthesis.</text>
</comment>
<comment type="similarity">
    <text evidence="2 18">In the C-terminal section; belongs to the transferase hexapeptide repeat family.</text>
</comment>
<dbReference type="InterPro" id="IPR005882">
    <property type="entry name" value="Bifunctional_GlmU"/>
</dbReference>
<dbReference type="Pfam" id="PF25087">
    <property type="entry name" value="GMPPB_C"/>
    <property type="match status" value="1"/>
</dbReference>
<dbReference type="UniPathway" id="UPA00113">
    <property type="reaction ID" value="UER00532"/>
</dbReference>
<keyword evidence="8 18" id="KW-0677">Repeat</keyword>
<evidence type="ECO:0000256" key="7">
    <source>
        <dbReference type="ARBA" id="ARBA00022723"/>
    </source>
</evidence>
<keyword evidence="14 18" id="KW-0961">Cell wall biogenesis/degradation</keyword>
<feature type="binding site" evidence="18">
    <location>
        <begin position="385"/>
        <end position="386"/>
    </location>
    <ligand>
        <name>acetyl-CoA</name>
        <dbReference type="ChEBI" id="CHEBI:57288"/>
    </ligand>
</feature>
<dbReference type="HAMAP" id="MF_01631">
    <property type="entry name" value="GlmU"/>
    <property type="match status" value="1"/>
</dbReference>
<evidence type="ECO:0000256" key="6">
    <source>
        <dbReference type="ARBA" id="ARBA00022695"/>
    </source>
</evidence>
<proteinExistence type="inferred from homology"/>
<evidence type="ECO:0000256" key="12">
    <source>
        <dbReference type="ARBA" id="ARBA00023268"/>
    </source>
</evidence>
<evidence type="ECO:0000256" key="18">
    <source>
        <dbReference type="HAMAP-Rule" id="MF_01631"/>
    </source>
</evidence>
<keyword evidence="6 18" id="KW-0548">Nucleotidyltransferase</keyword>
<evidence type="ECO:0000256" key="8">
    <source>
        <dbReference type="ARBA" id="ARBA00022737"/>
    </source>
</evidence>
<dbReference type="InterPro" id="IPR038009">
    <property type="entry name" value="GlmU_C_LbH"/>
</dbReference>
<feature type="binding site" evidence="18">
    <location>
        <position position="226"/>
    </location>
    <ligand>
        <name>Mg(2+)</name>
        <dbReference type="ChEBI" id="CHEBI:18420"/>
    </ligand>
</feature>
<evidence type="ECO:0000313" key="21">
    <source>
        <dbReference type="EMBL" id="QAB16314.1"/>
    </source>
</evidence>
<dbReference type="InterPro" id="IPR050065">
    <property type="entry name" value="GlmU-like"/>
</dbReference>
<feature type="binding site" evidence="18">
    <location>
        <position position="226"/>
    </location>
    <ligand>
        <name>UDP-N-acetyl-alpha-D-glucosamine</name>
        <dbReference type="ChEBI" id="CHEBI:57705"/>
    </ligand>
</feature>
<feature type="binding site" evidence="18">
    <location>
        <begin position="8"/>
        <end position="11"/>
    </location>
    <ligand>
        <name>UDP-N-acetyl-alpha-D-glucosamine</name>
        <dbReference type="ChEBI" id="CHEBI:57705"/>
    </ligand>
</feature>
<feature type="binding site" evidence="18">
    <location>
        <position position="73"/>
    </location>
    <ligand>
        <name>UDP-N-acetyl-alpha-D-glucosamine</name>
        <dbReference type="ChEBI" id="CHEBI:57705"/>
    </ligand>
</feature>
<comment type="catalytic activity">
    <reaction evidence="15 18">
        <text>alpha-D-glucosamine 1-phosphate + acetyl-CoA = N-acetyl-alpha-D-glucosamine 1-phosphate + CoA + H(+)</text>
        <dbReference type="Rhea" id="RHEA:13725"/>
        <dbReference type="ChEBI" id="CHEBI:15378"/>
        <dbReference type="ChEBI" id="CHEBI:57287"/>
        <dbReference type="ChEBI" id="CHEBI:57288"/>
        <dbReference type="ChEBI" id="CHEBI:57776"/>
        <dbReference type="ChEBI" id="CHEBI:58516"/>
        <dbReference type="EC" id="2.3.1.157"/>
    </reaction>
</comment>
<feature type="binding site" evidence="18">
    <location>
        <position position="153"/>
    </location>
    <ligand>
        <name>UDP-N-acetyl-alpha-D-glucosamine</name>
        <dbReference type="ChEBI" id="CHEBI:57705"/>
    </ligand>
</feature>
<feature type="active site" description="Proton acceptor" evidence="18">
    <location>
        <position position="362"/>
    </location>
</feature>
<evidence type="ECO:0000256" key="2">
    <source>
        <dbReference type="ARBA" id="ARBA00007707"/>
    </source>
</evidence>
<keyword evidence="11 18" id="KW-0573">Peptidoglycan synthesis</keyword>
<evidence type="ECO:0000256" key="17">
    <source>
        <dbReference type="ARBA" id="ARBA00049628"/>
    </source>
</evidence>
<dbReference type="GO" id="GO:0006048">
    <property type="term" value="P:UDP-N-acetylglucosamine biosynthetic process"/>
    <property type="evidence" value="ECO:0007669"/>
    <property type="project" value="UniProtKB-UniPathway"/>
</dbReference>
<dbReference type="GO" id="GO:0000902">
    <property type="term" value="P:cell morphogenesis"/>
    <property type="evidence" value="ECO:0007669"/>
    <property type="project" value="UniProtKB-UniRule"/>
</dbReference>
<dbReference type="SUPFAM" id="SSF51161">
    <property type="entry name" value="Trimeric LpxA-like enzymes"/>
    <property type="match status" value="1"/>
</dbReference>
<dbReference type="GO" id="GO:0003977">
    <property type="term" value="F:UDP-N-acetylglucosamine diphosphorylase activity"/>
    <property type="evidence" value="ECO:0007669"/>
    <property type="project" value="UniProtKB-UniRule"/>
</dbReference>
<dbReference type="GO" id="GO:0071555">
    <property type="term" value="P:cell wall organization"/>
    <property type="evidence" value="ECO:0007669"/>
    <property type="project" value="UniProtKB-KW"/>
</dbReference>
<feature type="domain" description="Mannose-1-phosphate guanyltransferase C-terminal" evidence="20">
    <location>
        <begin position="263"/>
        <end position="345"/>
    </location>
</feature>
<evidence type="ECO:0000256" key="14">
    <source>
        <dbReference type="ARBA" id="ARBA00023316"/>
    </source>
</evidence>
<evidence type="ECO:0000256" key="15">
    <source>
        <dbReference type="ARBA" id="ARBA00048247"/>
    </source>
</evidence>
<feature type="binding site" evidence="18">
    <location>
        <position position="439"/>
    </location>
    <ligand>
        <name>acetyl-CoA</name>
        <dbReference type="ChEBI" id="CHEBI:57288"/>
    </ligand>
</feature>
<feature type="binding site" evidence="18">
    <location>
        <position position="168"/>
    </location>
    <ligand>
        <name>UDP-N-acetyl-alpha-D-glucosamine</name>
        <dbReference type="ChEBI" id="CHEBI:57705"/>
    </ligand>
</feature>
<evidence type="ECO:0000313" key="22">
    <source>
        <dbReference type="Proteomes" id="UP000285478"/>
    </source>
</evidence>
<dbReference type="RefSeq" id="WP_128385542.1">
    <property type="nucleotide sequence ID" value="NZ_CP035033.1"/>
</dbReference>
<dbReference type="InterPro" id="IPR056729">
    <property type="entry name" value="GMPPB_C"/>
</dbReference>
<feature type="region of interest" description="Pyrophosphorylase" evidence="18">
    <location>
        <begin position="1"/>
        <end position="228"/>
    </location>
</feature>
<keyword evidence="13 18" id="KW-0012">Acyltransferase</keyword>
<dbReference type="SUPFAM" id="SSF53448">
    <property type="entry name" value="Nucleotide-diphospho-sugar transferases"/>
    <property type="match status" value="1"/>
</dbReference>
<evidence type="ECO:0000256" key="16">
    <source>
        <dbReference type="ARBA" id="ARBA00048493"/>
    </source>
</evidence>
<comment type="pathway">
    <text evidence="18">Nucleotide-sugar biosynthesis; UDP-N-acetyl-alpha-D-glucosamine biosynthesis; UDP-N-acetyl-alpha-D-glucosamine from N-acetyl-alpha-D-glucosamine 1-phosphate: step 1/1.</text>
</comment>
<dbReference type="InterPro" id="IPR001451">
    <property type="entry name" value="Hexapep"/>
</dbReference>
<evidence type="ECO:0000256" key="3">
    <source>
        <dbReference type="ARBA" id="ARBA00007947"/>
    </source>
</evidence>
<keyword evidence="9 18" id="KW-0460">Magnesium</keyword>
<evidence type="ECO:0000256" key="5">
    <source>
        <dbReference type="ARBA" id="ARBA00022679"/>
    </source>
</evidence>
<comment type="function">
    <text evidence="17 18">Catalyzes the last two sequential reactions in the de novo biosynthetic pathway for UDP-N-acetylglucosamine (UDP-GlcNAc). The C-terminal domain catalyzes the transfer of acetyl group from acetyl coenzyme A to glucosamine-1-phosphate (GlcN-1-P) to produce N-acetylglucosamine-1-phosphate (GlcNAc-1-P), which is converted into UDP-GlcNAc by the transfer of uridine 5-monophosphate (from uridine 5-triphosphate), a reaction catalyzed by the N-terminal domain.</text>
</comment>
<dbReference type="CDD" id="cd03353">
    <property type="entry name" value="LbH_GlmU_C"/>
    <property type="match status" value="1"/>
</dbReference>
<evidence type="ECO:0000256" key="9">
    <source>
        <dbReference type="ARBA" id="ARBA00022842"/>
    </source>
</evidence>
<feature type="binding site" evidence="18">
    <location>
        <begin position="100"/>
        <end position="102"/>
    </location>
    <ligand>
        <name>UDP-N-acetyl-alpha-D-glucosamine</name>
        <dbReference type="ChEBI" id="CHEBI:57705"/>
    </ligand>
</feature>
<evidence type="ECO:0000259" key="19">
    <source>
        <dbReference type="Pfam" id="PF12804"/>
    </source>
</evidence>
<evidence type="ECO:0000259" key="20">
    <source>
        <dbReference type="Pfam" id="PF25087"/>
    </source>
</evidence>
<feature type="binding site" evidence="18">
    <location>
        <position position="379"/>
    </location>
    <ligand>
        <name>acetyl-CoA</name>
        <dbReference type="ChEBI" id="CHEBI:57288"/>
    </ligand>
</feature>
<dbReference type="EC" id="2.3.1.157" evidence="18"/>
<keyword evidence="7 18" id="KW-0479">Metal-binding</keyword>
<evidence type="ECO:0000256" key="13">
    <source>
        <dbReference type="ARBA" id="ARBA00023315"/>
    </source>
</evidence>
<feature type="binding site" evidence="18">
    <location>
        <position position="422"/>
    </location>
    <ligand>
        <name>acetyl-CoA</name>
        <dbReference type="ChEBI" id="CHEBI:57288"/>
    </ligand>
</feature>
<feature type="binding site" evidence="18">
    <location>
        <position position="404"/>
    </location>
    <ligand>
        <name>acetyl-CoA</name>
        <dbReference type="ChEBI" id="CHEBI:57288"/>
    </ligand>
</feature>
<keyword evidence="4 18" id="KW-0963">Cytoplasm</keyword>
<feature type="binding site" evidence="18">
    <location>
        <position position="350"/>
    </location>
    <ligand>
        <name>UDP-N-acetyl-alpha-D-glucosamine</name>
        <dbReference type="ChEBI" id="CHEBI:57705"/>
    </ligand>
</feature>
<dbReference type="GO" id="GO:0008360">
    <property type="term" value="P:regulation of cell shape"/>
    <property type="evidence" value="ECO:0007669"/>
    <property type="project" value="UniProtKB-KW"/>
</dbReference>
<evidence type="ECO:0000256" key="11">
    <source>
        <dbReference type="ARBA" id="ARBA00022984"/>
    </source>
</evidence>
<comment type="pathway">
    <text evidence="18">Nucleotide-sugar biosynthesis; UDP-N-acetyl-alpha-D-glucosamine biosynthesis; N-acetyl-alpha-D-glucosamine 1-phosphate from alpha-D-glucosamine 6-phosphate (route II): step 2/2.</text>
</comment>
<dbReference type="InterPro" id="IPR025877">
    <property type="entry name" value="MobA-like_NTP_Trfase"/>
</dbReference>
<feature type="binding site" evidence="18">
    <location>
        <position position="102"/>
    </location>
    <ligand>
        <name>Mg(2+)</name>
        <dbReference type="ChEBI" id="CHEBI:18420"/>
    </ligand>
</feature>
<comment type="subunit">
    <text evidence="18">Homotrimer.</text>
</comment>
<dbReference type="GO" id="GO:0009252">
    <property type="term" value="P:peptidoglycan biosynthetic process"/>
    <property type="evidence" value="ECO:0007669"/>
    <property type="project" value="UniProtKB-UniRule"/>
</dbReference>